<evidence type="ECO:0000256" key="1">
    <source>
        <dbReference type="SAM" id="Phobius"/>
    </source>
</evidence>
<dbReference type="AlphaFoldDB" id="L0DBN7"/>
<name>L0DBN7_SINAD</name>
<feature type="transmembrane region" description="Helical" evidence="1">
    <location>
        <begin position="14"/>
        <end position="35"/>
    </location>
</feature>
<dbReference type="KEGG" id="saci:Sinac_2345"/>
<evidence type="ECO:0000313" key="3">
    <source>
        <dbReference type="Proteomes" id="UP000010798"/>
    </source>
</evidence>
<dbReference type="RefSeq" id="WP_015245812.1">
    <property type="nucleotide sequence ID" value="NC_019892.1"/>
</dbReference>
<keyword evidence="1" id="KW-1133">Transmembrane helix</keyword>
<keyword evidence="1" id="KW-0472">Membrane</keyword>
<dbReference type="EMBL" id="CP003364">
    <property type="protein sequence ID" value="AGA26657.1"/>
    <property type="molecule type" value="Genomic_DNA"/>
</dbReference>
<feature type="transmembrane region" description="Helical" evidence="1">
    <location>
        <begin position="47"/>
        <end position="67"/>
    </location>
</feature>
<reference evidence="2 3" key="1">
    <citation type="submission" date="2012-02" db="EMBL/GenBank/DDBJ databases">
        <title>Complete sequence of chromosome of Singulisphaera acidiphila DSM 18658.</title>
        <authorList>
            <consortium name="US DOE Joint Genome Institute (JGI-PGF)"/>
            <person name="Lucas S."/>
            <person name="Copeland A."/>
            <person name="Lapidus A."/>
            <person name="Glavina del Rio T."/>
            <person name="Dalin E."/>
            <person name="Tice H."/>
            <person name="Bruce D."/>
            <person name="Goodwin L."/>
            <person name="Pitluck S."/>
            <person name="Peters L."/>
            <person name="Ovchinnikova G."/>
            <person name="Chertkov O."/>
            <person name="Kyrpides N."/>
            <person name="Mavromatis K."/>
            <person name="Ivanova N."/>
            <person name="Brettin T."/>
            <person name="Detter J.C."/>
            <person name="Han C."/>
            <person name="Larimer F."/>
            <person name="Land M."/>
            <person name="Hauser L."/>
            <person name="Markowitz V."/>
            <person name="Cheng J.-F."/>
            <person name="Hugenholtz P."/>
            <person name="Woyke T."/>
            <person name="Wu D."/>
            <person name="Tindall B."/>
            <person name="Pomrenke H."/>
            <person name="Brambilla E."/>
            <person name="Klenk H.-P."/>
            <person name="Eisen J.A."/>
        </authorList>
    </citation>
    <scope>NUCLEOTIDE SEQUENCE [LARGE SCALE GENOMIC DNA]</scope>
    <source>
        <strain evidence="3">ATCC BAA-1392 / DSM 18658 / VKM B-2454 / MOB10</strain>
    </source>
</reference>
<dbReference type="HOGENOM" id="CLU_2467329_0_0_0"/>
<organism evidence="2 3">
    <name type="scientific">Singulisphaera acidiphila (strain ATCC BAA-1392 / DSM 18658 / VKM B-2454 / MOB10)</name>
    <dbReference type="NCBI Taxonomy" id="886293"/>
    <lineage>
        <taxon>Bacteria</taxon>
        <taxon>Pseudomonadati</taxon>
        <taxon>Planctomycetota</taxon>
        <taxon>Planctomycetia</taxon>
        <taxon>Isosphaerales</taxon>
        <taxon>Isosphaeraceae</taxon>
        <taxon>Singulisphaera</taxon>
    </lineage>
</organism>
<protein>
    <submittedName>
        <fullName evidence="2">Uncharacterized protein</fullName>
    </submittedName>
</protein>
<keyword evidence="1" id="KW-0812">Transmembrane</keyword>
<evidence type="ECO:0000313" key="2">
    <source>
        <dbReference type="EMBL" id="AGA26657.1"/>
    </source>
</evidence>
<accession>L0DBN7</accession>
<dbReference type="OrthoDB" id="9899191at2"/>
<keyword evidence="3" id="KW-1185">Reference proteome</keyword>
<sequence>MGTRSKRDAVIRSLVILCSFLCCVGATASFYVVLVRVPALANTKLDILFGTLQGVAVGLLFAIAALLTNFMHMYWRANQPSTLPLVND</sequence>
<proteinExistence type="predicted"/>
<dbReference type="Proteomes" id="UP000010798">
    <property type="component" value="Chromosome"/>
</dbReference>
<gene>
    <name evidence="2" type="ordered locus">Sinac_2345</name>
</gene>